<reference evidence="2 3" key="1">
    <citation type="submission" date="2019-07" db="EMBL/GenBank/DDBJ databases">
        <title>antibiotic susceptibility of plant-derived lactic acid bacteria.</title>
        <authorList>
            <person name="Sugiyama M."/>
            <person name="Noda M."/>
        </authorList>
    </citation>
    <scope>NUCLEOTIDE SEQUENCE [LARGE SCALE GENOMIC DNA]</scope>
    <source>
        <strain evidence="2 3">15-1A</strain>
    </source>
</reference>
<dbReference type="InterPro" id="IPR036515">
    <property type="entry name" value="Transposase_17_sf"/>
</dbReference>
<gene>
    <name evidence="2" type="ORF">EM151A_2197</name>
</gene>
<evidence type="ECO:0000313" key="2">
    <source>
        <dbReference type="EMBL" id="BBM15384.1"/>
    </source>
</evidence>
<evidence type="ECO:0000313" key="3">
    <source>
        <dbReference type="Proteomes" id="UP000509460"/>
    </source>
</evidence>
<proteinExistence type="predicted"/>
<dbReference type="GO" id="GO:0003677">
    <property type="term" value="F:DNA binding"/>
    <property type="evidence" value="ECO:0007669"/>
    <property type="project" value="InterPro"/>
</dbReference>
<dbReference type="GO" id="GO:0006313">
    <property type="term" value="P:DNA transposition"/>
    <property type="evidence" value="ECO:0007669"/>
    <property type="project" value="InterPro"/>
</dbReference>
<dbReference type="EMBL" id="AP019810">
    <property type="protein sequence ID" value="BBM15384.1"/>
    <property type="molecule type" value="Genomic_DNA"/>
</dbReference>
<protein>
    <submittedName>
        <fullName evidence="2">Transposase</fullName>
    </submittedName>
</protein>
<dbReference type="Proteomes" id="UP000509460">
    <property type="component" value="Chromosome"/>
</dbReference>
<dbReference type="InterPro" id="IPR002686">
    <property type="entry name" value="Transposase_17"/>
</dbReference>
<dbReference type="Gene3D" id="3.30.70.1290">
    <property type="entry name" value="Transposase IS200-like"/>
    <property type="match status" value="1"/>
</dbReference>
<evidence type="ECO:0000259" key="1">
    <source>
        <dbReference type="Pfam" id="PF01797"/>
    </source>
</evidence>
<name>A0AAI8WEA2_ENTMU</name>
<dbReference type="Pfam" id="PF01797">
    <property type="entry name" value="Y1_Tnp"/>
    <property type="match status" value="1"/>
</dbReference>
<sequence length="54" mass="6474">MDRTMAFDTNHHSEFLLYSHLVLVTKYRRQVIDAERSEFAKTTFVRMAESYPFS</sequence>
<accession>A0AAI8WEA2</accession>
<dbReference type="GO" id="GO:0004803">
    <property type="term" value="F:transposase activity"/>
    <property type="evidence" value="ECO:0007669"/>
    <property type="project" value="InterPro"/>
</dbReference>
<dbReference type="SUPFAM" id="SSF143422">
    <property type="entry name" value="Transposase IS200-like"/>
    <property type="match status" value="1"/>
</dbReference>
<organism evidence="2 3">
    <name type="scientific">Enterococcus mundtii</name>
    <dbReference type="NCBI Taxonomy" id="53346"/>
    <lineage>
        <taxon>Bacteria</taxon>
        <taxon>Bacillati</taxon>
        <taxon>Bacillota</taxon>
        <taxon>Bacilli</taxon>
        <taxon>Lactobacillales</taxon>
        <taxon>Enterococcaceae</taxon>
        <taxon>Enterococcus</taxon>
    </lineage>
</organism>
<dbReference type="AlphaFoldDB" id="A0AAI8WEA2"/>
<feature type="domain" description="Transposase IS200-like" evidence="1">
    <location>
        <begin position="15"/>
        <end position="52"/>
    </location>
</feature>